<evidence type="ECO:0000313" key="2">
    <source>
        <dbReference type="WBParaSite" id="Smp_340140.1"/>
    </source>
</evidence>
<reference evidence="1" key="1">
    <citation type="journal article" date="2012" name="PLoS Negl. Trop. Dis.">
        <title>A systematically improved high quality genome and transcriptome of the human blood fluke Schistosoma mansoni.</title>
        <authorList>
            <person name="Protasio A.V."/>
            <person name="Tsai I.J."/>
            <person name="Babbage A."/>
            <person name="Nichol S."/>
            <person name="Hunt M."/>
            <person name="Aslett M.A."/>
            <person name="De Silva N."/>
            <person name="Velarde G.S."/>
            <person name="Anderson T.J."/>
            <person name="Clark R.C."/>
            <person name="Davidson C."/>
            <person name="Dillon G.P."/>
            <person name="Holroyd N.E."/>
            <person name="LoVerde P.T."/>
            <person name="Lloyd C."/>
            <person name="McQuillan J."/>
            <person name="Oliveira G."/>
            <person name="Otto T.D."/>
            <person name="Parker-Manuel S.J."/>
            <person name="Quail M.A."/>
            <person name="Wilson R.A."/>
            <person name="Zerlotini A."/>
            <person name="Dunne D.W."/>
            <person name="Berriman M."/>
        </authorList>
    </citation>
    <scope>NUCLEOTIDE SEQUENCE [LARGE SCALE GENOMIC DNA]</scope>
    <source>
        <strain evidence="1">Puerto Rican</strain>
    </source>
</reference>
<keyword evidence="1" id="KW-1185">Reference proteome</keyword>
<protein>
    <recommendedName>
        <fullName evidence="3">Egg protein CP391S-like protein</fullName>
    </recommendedName>
</protein>
<evidence type="ECO:0008006" key="3">
    <source>
        <dbReference type="Google" id="ProtNLM"/>
    </source>
</evidence>
<reference evidence="2" key="2">
    <citation type="submission" date="2019-11" db="UniProtKB">
        <authorList>
            <consortium name="WormBaseParasite"/>
        </authorList>
    </citation>
    <scope>IDENTIFICATION</scope>
    <source>
        <strain evidence="2">Puerto Rican</strain>
    </source>
</reference>
<dbReference type="Proteomes" id="UP000008854">
    <property type="component" value="Unassembled WGS sequence"/>
</dbReference>
<dbReference type="InParanoid" id="A0A5K4FDW1"/>
<dbReference type="AlphaFoldDB" id="A0A5K4FDW1"/>
<name>A0A5K4FDW1_SCHMA</name>
<accession>A0A5K4FDW1</accession>
<proteinExistence type="predicted"/>
<evidence type="ECO:0000313" key="1">
    <source>
        <dbReference type="Proteomes" id="UP000008854"/>
    </source>
</evidence>
<dbReference type="WBParaSite" id="Smp_340140.1">
    <property type="protein sequence ID" value="Smp_340140.1"/>
    <property type="gene ID" value="Smp_340140"/>
</dbReference>
<organism evidence="1 2">
    <name type="scientific">Schistosoma mansoni</name>
    <name type="common">Blood fluke</name>
    <dbReference type="NCBI Taxonomy" id="6183"/>
    <lineage>
        <taxon>Eukaryota</taxon>
        <taxon>Metazoa</taxon>
        <taxon>Spiralia</taxon>
        <taxon>Lophotrochozoa</taxon>
        <taxon>Platyhelminthes</taxon>
        <taxon>Trematoda</taxon>
        <taxon>Digenea</taxon>
        <taxon>Strigeidida</taxon>
        <taxon>Schistosomatoidea</taxon>
        <taxon>Schistosomatidae</taxon>
        <taxon>Schistosoma</taxon>
    </lineage>
</organism>
<sequence length="382" mass="44549">MRYNISSNLSISLFLIVIWLYRSFNCIDICKHLDPQHYHKQVFENDTYHLSLHYNYLLRISRHQLVLNGNFHPFPPPQHITTKFIFQYYNNDVDQIVIYRHRGKGLIEIFNDKKVGTISNYIRFFSKFKLKVFSDDKLFAVKSSFIKKVKNKEITAKITNVIYPNGKILFYYENIPKEIKGRERKSKITGDIKCETGNMVYEIDVPVKRIKTGTLVEYEPIGNICPKYNSIEECQYETTCIWLKEGNICIPNNDKDKNHLIENELRIQNSSDVNVLSPSTTIKHNETTSNMIEIEVVEKLNGTSEETVQHSNSSDVNVLSPPTTIKYNETTSKMIEDEFENILNGIFKETVRDSNTTAEFIEDRQLVESAIILFLLVILMFV</sequence>